<feature type="domain" description="OmpA-like" evidence="6">
    <location>
        <begin position="488"/>
        <end position="609"/>
    </location>
</feature>
<dbReference type="OrthoDB" id="1488841at2"/>
<evidence type="ECO:0000256" key="1">
    <source>
        <dbReference type="ARBA" id="ARBA00004442"/>
    </source>
</evidence>
<keyword evidence="2 4" id="KW-0472">Membrane</keyword>
<dbReference type="EMBL" id="FQUM01000012">
    <property type="protein sequence ID" value="SHF90038.1"/>
    <property type="molecule type" value="Genomic_DNA"/>
</dbReference>
<keyword evidence="5" id="KW-0812">Transmembrane</keyword>
<organism evidence="7 8">
    <name type="scientific">Mariniphaga anaerophila</name>
    <dbReference type="NCBI Taxonomy" id="1484053"/>
    <lineage>
        <taxon>Bacteria</taxon>
        <taxon>Pseudomonadati</taxon>
        <taxon>Bacteroidota</taxon>
        <taxon>Bacteroidia</taxon>
        <taxon>Marinilabiliales</taxon>
        <taxon>Prolixibacteraceae</taxon>
        <taxon>Mariniphaga</taxon>
    </lineage>
</organism>
<dbReference type="PANTHER" id="PTHR30329">
    <property type="entry name" value="STATOR ELEMENT OF FLAGELLAR MOTOR COMPLEX"/>
    <property type="match status" value="1"/>
</dbReference>
<dbReference type="InterPro" id="IPR011042">
    <property type="entry name" value="6-blade_b-propeller_TolB-like"/>
</dbReference>
<dbReference type="SUPFAM" id="SSF103088">
    <property type="entry name" value="OmpA-like"/>
    <property type="match status" value="1"/>
</dbReference>
<dbReference type="Pfam" id="PF07676">
    <property type="entry name" value="PD40"/>
    <property type="match status" value="1"/>
</dbReference>
<dbReference type="Gene3D" id="2.120.10.30">
    <property type="entry name" value="TolB, C-terminal domain"/>
    <property type="match status" value="1"/>
</dbReference>
<dbReference type="PANTHER" id="PTHR30329:SF21">
    <property type="entry name" value="LIPOPROTEIN YIAD-RELATED"/>
    <property type="match status" value="1"/>
</dbReference>
<dbReference type="Proteomes" id="UP000184164">
    <property type="component" value="Unassembled WGS sequence"/>
</dbReference>
<evidence type="ECO:0000256" key="4">
    <source>
        <dbReference type="PROSITE-ProRule" id="PRU00473"/>
    </source>
</evidence>
<dbReference type="Gene3D" id="3.30.1330.60">
    <property type="entry name" value="OmpA-like domain"/>
    <property type="match status" value="1"/>
</dbReference>
<comment type="subcellular location">
    <subcellularLocation>
        <location evidence="1">Cell outer membrane</location>
    </subcellularLocation>
</comment>
<dbReference type="InterPro" id="IPR036737">
    <property type="entry name" value="OmpA-like_sf"/>
</dbReference>
<evidence type="ECO:0000256" key="5">
    <source>
        <dbReference type="SAM" id="Phobius"/>
    </source>
</evidence>
<dbReference type="PROSITE" id="PS51123">
    <property type="entry name" value="OMPA_2"/>
    <property type="match status" value="1"/>
</dbReference>
<gene>
    <name evidence="7" type="ORF">SAMN05444274_11233</name>
</gene>
<evidence type="ECO:0000313" key="8">
    <source>
        <dbReference type="Proteomes" id="UP000184164"/>
    </source>
</evidence>
<dbReference type="InterPro" id="IPR011659">
    <property type="entry name" value="WD40"/>
</dbReference>
<dbReference type="InterPro" id="IPR050330">
    <property type="entry name" value="Bact_OuterMem_StrucFunc"/>
</dbReference>
<dbReference type="InterPro" id="IPR006665">
    <property type="entry name" value="OmpA-like"/>
</dbReference>
<accession>A0A1M5FF05</accession>
<dbReference type="AlphaFoldDB" id="A0A1M5FF05"/>
<dbReference type="CDD" id="cd07185">
    <property type="entry name" value="OmpA_C-like"/>
    <property type="match status" value="1"/>
</dbReference>
<dbReference type="Pfam" id="PF00691">
    <property type="entry name" value="OmpA"/>
    <property type="match status" value="1"/>
</dbReference>
<dbReference type="SUPFAM" id="SSF82171">
    <property type="entry name" value="DPP6 N-terminal domain-like"/>
    <property type="match status" value="1"/>
</dbReference>
<protein>
    <submittedName>
        <fullName evidence="7">Outer membrane protein OmpA</fullName>
    </submittedName>
</protein>
<dbReference type="SUPFAM" id="SSF49478">
    <property type="entry name" value="Cna protein B-type domain"/>
    <property type="match status" value="1"/>
</dbReference>
<proteinExistence type="predicted"/>
<evidence type="ECO:0000313" key="7">
    <source>
        <dbReference type="EMBL" id="SHF90038.1"/>
    </source>
</evidence>
<dbReference type="PRINTS" id="PR01021">
    <property type="entry name" value="OMPADOMAIN"/>
</dbReference>
<keyword evidence="5" id="KW-1133">Transmembrane helix</keyword>
<dbReference type="STRING" id="1484053.SAMN05444274_11233"/>
<dbReference type="InterPro" id="IPR006664">
    <property type="entry name" value="OMP_bac"/>
</dbReference>
<evidence type="ECO:0000256" key="2">
    <source>
        <dbReference type="ARBA" id="ARBA00023136"/>
    </source>
</evidence>
<dbReference type="GO" id="GO:0009279">
    <property type="term" value="C:cell outer membrane"/>
    <property type="evidence" value="ECO:0007669"/>
    <property type="project" value="UniProtKB-SubCell"/>
</dbReference>
<evidence type="ECO:0000259" key="6">
    <source>
        <dbReference type="PROSITE" id="PS51123"/>
    </source>
</evidence>
<sequence>MDQSKNVLANKSKEYDMIRISATIFLLFIGLPHILKSQTSNFFDYLDFRITPLASVNTNESDISPFFVDNELFFSSIRDEFIGDAQRQEQNALFYDIYRSEIDEKGNPVTERQLVPGFGNLYHEGPAAWCKKTGEMFVTMSDISIGSRRRSAKQRAVTLGLRIMKKIDGEWVVTFDFPFNSHDYNLAHPAINQSGDTLVFSSDMDGGFGNSDLYMSVRKEGQWSTPVNLGDKINTPGNEMFPTFGPDGMLLFSSDGRLTNYGRLDIYHTIFLSENEPANLGEKINSSDDDFGLAIHPSGKFGYFSSNRYSWKKDDIFLVEFFRSMENIRGKVIADHNEEAVQDAIVYLEDCDGNQIKSVLSGYFGNFEFEVPRGGCYQIRADKEGSESELVSASGNEFVELRLKRIISYQLTVTDFESGNALDDAQMSCGEMQWRSDAAGEINIKFDSIFDCRVQVSKAGYFDDTFNLDPGRFVSGTETTDTVRLFKKEIGRKFLMKSIDYYIDMWRLMPRSEPELDQLVKLMEDNPTLRIEISAHTDSRMEDQYNMWLSQKRADSVAEYLVQKGIAKERIVAKGYGETRLLNHCANGVICTEKQHLVNRRTEFVILKY</sequence>
<keyword evidence="3" id="KW-0998">Cell outer membrane</keyword>
<name>A0A1M5FF05_9BACT</name>
<keyword evidence="8" id="KW-1185">Reference proteome</keyword>
<reference evidence="7 8" key="1">
    <citation type="submission" date="2016-11" db="EMBL/GenBank/DDBJ databases">
        <authorList>
            <person name="Jaros S."/>
            <person name="Januszkiewicz K."/>
            <person name="Wedrychowicz H."/>
        </authorList>
    </citation>
    <scope>NUCLEOTIDE SEQUENCE [LARGE SCALE GENOMIC DNA]</scope>
    <source>
        <strain evidence="7 8">DSM 26910</strain>
    </source>
</reference>
<feature type="transmembrane region" description="Helical" evidence="5">
    <location>
        <begin position="17"/>
        <end position="35"/>
    </location>
</feature>
<evidence type="ECO:0000256" key="3">
    <source>
        <dbReference type="ARBA" id="ARBA00023237"/>
    </source>
</evidence>